<dbReference type="Proteomes" id="UP000551616">
    <property type="component" value="Unassembled WGS sequence"/>
</dbReference>
<feature type="transmembrane region" description="Helical" evidence="1">
    <location>
        <begin position="191"/>
        <end position="211"/>
    </location>
</feature>
<protein>
    <submittedName>
        <fullName evidence="2">Uncharacterized protein</fullName>
    </submittedName>
</protein>
<accession>A0A7V8V7X4</accession>
<reference evidence="2 3" key="1">
    <citation type="submission" date="2020-05" db="EMBL/GenBank/DDBJ databases">
        <title>Bremerella alba sp. nov., a novel planctomycete isolated from the surface of the macroalga Fucus spiralis.</title>
        <authorList>
            <person name="Godinho O."/>
            <person name="Botelho R."/>
            <person name="Albuquerque L."/>
            <person name="Wiegand S."/>
            <person name="Da Costa M.S."/>
            <person name="Lobo-Da-Cunha A."/>
            <person name="Jogler C."/>
            <person name="Lage O.M."/>
        </authorList>
    </citation>
    <scope>NUCLEOTIDE SEQUENCE [LARGE SCALE GENOMIC DNA]</scope>
    <source>
        <strain evidence="2 3">FF15</strain>
    </source>
</reference>
<keyword evidence="1" id="KW-0812">Transmembrane</keyword>
<comment type="caution">
    <text evidence="2">The sequence shown here is derived from an EMBL/GenBank/DDBJ whole genome shotgun (WGS) entry which is preliminary data.</text>
</comment>
<keyword evidence="1" id="KW-0472">Membrane</keyword>
<gene>
    <name evidence="2" type="ORF">HOV93_37120</name>
</gene>
<dbReference type="AlphaFoldDB" id="A0A7V8V7X4"/>
<sequence length="293" mass="32097">MIVLEWSLPPDKRLPKSLMIKEPTGQLPQSPFNPYAAPRAEAAAVPVVDQPFRVHTVLVLCGGFLGLLITGVHLFATRSVPSLAPMTALIAMLEVCQGVLAGMGVGIFVDSLLQRKFSRLAPGHWFLLLIVARLAGQFGAEIWNNSEDFQIGTGSFSAWYYAETLIYNGLAIVMLLPIVLTTTEPLRWKAYAWAMLFFSLVAILQFPMASYNETMVLGTTATFFTVTASLGAMVLAVALFALVIVEFVVDRPRASSRDLYHWLGVFSPAVLTILAIVISMAITYSQSFGTDWM</sequence>
<feature type="transmembrane region" description="Helical" evidence="1">
    <location>
        <begin position="223"/>
        <end position="249"/>
    </location>
</feature>
<feature type="transmembrane region" description="Helical" evidence="1">
    <location>
        <begin position="158"/>
        <end position="179"/>
    </location>
</feature>
<evidence type="ECO:0000313" key="3">
    <source>
        <dbReference type="Proteomes" id="UP000551616"/>
    </source>
</evidence>
<feature type="transmembrane region" description="Helical" evidence="1">
    <location>
        <begin position="88"/>
        <end position="113"/>
    </location>
</feature>
<feature type="transmembrane region" description="Helical" evidence="1">
    <location>
        <begin position="57"/>
        <end position="76"/>
    </location>
</feature>
<organism evidence="2 3">
    <name type="scientific">Bremerella alba</name>
    <dbReference type="NCBI Taxonomy" id="980252"/>
    <lineage>
        <taxon>Bacteria</taxon>
        <taxon>Pseudomonadati</taxon>
        <taxon>Planctomycetota</taxon>
        <taxon>Planctomycetia</taxon>
        <taxon>Pirellulales</taxon>
        <taxon>Pirellulaceae</taxon>
        <taxon>Bremerella</taxon>
    </lineage>
</organism>
<dbReference type="EMBL" id="JABRWO010000010">
    <property type="protein sequence ID" value="MBA2116521.1"/>
    <property type="molecule type" value="Genomic_DNA"/>
</dbReference>
<evidence type="ECO:0000313" key="2">
    <source>
        <dbReference type="EMBL" id="MBA2116521.1"/>
    </source>
</evidence>
<proteinExistence type="predicted"/>
<feature type="transmembrane region" description="Helical" evidence="1">
    <location>
        <begin position="125"/>
        <end position="143"/>
    </location>
</feature>
<keyword evidence="1" id="KW-1133">Transmembrane helix</keyword>
<keyword evidence="3" id="KW-1185">Reference proteome</keyword>
<evidence type="ECO:0000256" key="1">
    <source>
        <dbReference type="SAM" id="Phobius"/>
    </source>
</evidence>
<name>A0A7V8V7X4_9BACT</name>
<feature type="transmembrane region" description="Helical" evidence="1">
    <location>
        <begin position="261"/>
        <end position="284"/>
    </location>
</feature>